<protein>
    <submittedName>
        <fullName evidence="2">Uncharacterized protein</fullName>
    </submittedName>
</protein>
<accession>A0A291RN06</accession>
<evidence type="ECO:0000313" key="2">
    <source>
        <dbReference type="EMBL" id="ATL68953.1"/>
    </source>
</evidence>
<organism evidence="2 3">
    <name type="scientific">Nocardia terpenica</name>
    <dbReference type="NCBI Taxonomy" id="455432"/>
    <lineage>
        <taxon>Bacteria</taxon>
        <taxon>Bacillati</taxon>
        <taxon>Actinomycetota</taxon>
        <taxon>Actinomycetes</taxon>
        <taxon>Mycobacteriales</taxon>
        <taxon>Nocardiaceae</taxon>
        <taxon>Nocardia</taxon>
    </lineage>
</organism>
<feature type="region of interest" description="Disordered" evidence="1">
    <location>
        <begin position="67"/>
        <end position="88"/>
    </location>
</feature>
<feature type="compositionally biased region" description="Basic and acidic residues" evidence="1">
    <location>
        <begin position="73"/>
        <end position="88"/>
    </location>
</feature>
<evidence type="ECO:0000256" key="1">
    <source>
        <dbReference type="SAM" id="MobiDB-lite"/>
    </source>
</evidence>
<sequence>MKVVTYYEPLTIDVADSMQSEEMVQFCGLREPPRTVYRCYALKSDRGDGLVMSFGYHVWLHPREAESGQLTTEHQDSRLILRSGQETR</sequence>
<dbReference type="KEGG" id="ntp:CRH09_24995"/>
<dbReference type="EMBL" id="CP023778">
    <property type="protein sequence ID" value="ATL68953.1"/>
    <property type="molecule type" value="Genomic_DNA"/>
</dbReference>
<gene>
    <name evidence="2" type="ORF">CRH09_24995</name>
</gene>
<proteinExistence type="predicted"/>
<evidence type="ECO:0000313" key="3">
    <source>
        <dbReference type="Proteomes" id="UP000221961"/>
    </source>
</evidence>
<dbReference type="Proteomes" id="UP000221961">
    <property type="component" value="Chromosome"/>
</dbReference>
<name>A0A291RN06_9NOCA</name>
<dbReference type="AlphaFoldDB" id="A0A291RN06"/>
<reference evidence="2 3" key="1">
    <citation type="submission" date="2017-10" db="EMBL/GenBank/DDBJ databases">
        <title>Comparative genomics between pathogenic Norcardia.</title>
        <authorList>
            <person name="Zeng L."/>
        </authorList>
    </citation>
    <scope>NUCLEOTIDE SEQUENCE [LARGE SCALE GENOMIC DNA]</scope>
    <source>
        <strain evidence="2 3">NC_YFY_NT001</strain>
    </source>
</reference>